<dbReference type="GO" id="GO:0005576">
    <property type="term" value="C:extracellular region"/>
    <property type="evidence" value="ECO:0007669"/>
    <property type="project" value="InterPro"/>
</dbReference>
<gene>
    <name evidence="2" type="ORF">NCTC13532_04262</name>
</gene>
<evidence type="ECO:0000313" key="2">
    <source>
        <dbReference type="EMBL" id="SUX48642.1"/>
    </source>
</evidence>
<sequence>MTTAKIGIPAGLTLQNALLKDLIDKKQISYYEIFDNYLVLYWEHFDANETKTINLDLKVEFAGEYTGKASNVYLYYMPESKFWNEGIKARIEP</sequence>
<dbReference type="Proteomes" id="UP000254282">
    <property type="component" value="Unassembled WGS sequence"/>
</dbReference>
<name>A0A381FR72_9FLAO</name>
<dbReference type="Gene3D" id="2.60.40.690">
    <property type="entry name" value="Alpha-macroglobulin, receptor-binding domain"/>
    <property type="match status" value="1"/>
</dbReference>
<evidence type="ECO:0000313" key="3">
    <source>
        <dbReference type="Proteomes" id="UP000254282"/>
    </source>
</evidence>
<organism evidence="2 3">
    <name type="scientific">Chryseobacterium indoltheticum</name>
    <dbReference type="NCBI Taxonomy" id="254"/>
    <lineage>
        <taxon>Bacteria</taxon>
        <taxon>Pseudomonadati</taxon>
        <taxon>Bacteroidota</taxon>
        <taxon>Flavobacteriia</taxon>
        <taxon>Flavobacteriales</taxon>
        <taxon>Weeksellaceae</taxon>
        <taxon>Chryseobacterium group</taxon>
        <taxon>Chryseobacterium</taxon>
    </lineage>
</organism>
<dbReference type="InterPro" id="IPR009048">
    <property type="entry name" value="A-macroglobulin_rcpt-bd"/>
</dbReference>
<dbReference type="RefSeq" id="WP_115621702.1">
    <property type="nucleotide sequence ID" value="NZ_UFVR01000004.1"/>
</dbReference>
<dbReference type="InterPro" id="IPR036595">
    <property type="entry name" value="A-macroglobulin_rcpt-bd_sf"/>
</dbReference>
<keyword evidence="2" id="KW-0675">Receptor</keyword>
<dbReference type="AlphaFoldDB" id="A0A381FR72"/>
<evidence type="ECO:0000259" key="1">
    <source>
        <dbReference type="Pfam" id="PF07677"/>
    </source>
</evidence>
<reference evidence="2 3" key="1">
    <citation type="submission" date="2018-06" db="EMBL/GenBank/DDBJ databases">
        <authorList>
            <consortium name="Pathogen Informatics"/>
            <person name="Doyle S."/>
        </authorList>
    </citation>
    <scope>NUCLEOTIDE SEQUENCE [LARGE SCALE GENOMIC DNA]</scope>
    <source>
        <strain evidence="2 3">NCTC13532</strain>
    </source>
</reference>
<protein>
    <submittedName>
        <fullName evidence="2">A-macroglobulin receptor</fullName>
    </submittedName>
</protein>
<accession>A0A381FR72</accession>
<dbReference type="SUPFAM" id="SSF49410">
    <property type="entry name" value="Alpha-macroglobulin receptor domain"/>
    <property type="match status" value="1"/>
</dbReference>
<dbReference type="EMBL" id="UFVR01000004">
    <property type="protein sequence ID" value="SUX48642.1"/>
    <property type="molecule type" value="Genomic_DNA"/>
</dbReference>
<feature type="domain" description="Alpha-macroglobulin receptor-binding" evidence="1">
    <location>
        <begin position="1"/>
        <end position="81"/>
    </location>
</feature>
<dbReference type="Pfam" id="PF07677">
    <property type="entry name" value="A2M_recep"/>
    <property type="match status" value="1"/>
</dbReference>
<proteinExistence type="predicted"/>